<organism evidence="3 4">
    <name type="scientific">Ridgeia piscesae</name>
    <name type="common">Tubeworm</name>
    <dbReference type="NCBI Taxonomy" id="27915"/>
    <lineage>
        <taxon>Eukaryota</taxon>
        <taxon>Metazoa</taxon>
        <taxon>Spiralia</taxon>
        <taxon>Lophotrochozoa</taxon>
        <taxon>Annelida</taxon>
        <taxon>Polychaeta</taxon>
        <taxon>Sedentaria</taxon>
        <taxon>Canalipalpata</taxon>
        <taxon>Sabellida</taxon>
        <taxon>Siboglinidae</taxon>
        <taxon>Ridgeia</taxon>
    </lineage>
</organism>
<reference evidence="3" key="1">
    <citation type="journal article" date="2023" name="Mol. Biol. Evol.">
        <title>Third-Generation Sequencing Reveals the Adaptive Role of the Epigenome in Three Deep-Sea Polychaetes.</title>
        <authorList>
            <person name="Perez M."/>
            <person name="Aroh O."/>
            <person name="Sun Y."/>
            <person name="Lan Y."/>
            <person name="Juniper S.K."/>
            <person name="Young C.R."/>
            <person name="Angers B."/>
            <person name="Qian P.Y."/>
        </authorList>
    </citation>
    <scope>NUCLEOTIDE SEQUENCE</scope>
    <source>
        <strain evidence="3">R07B-5</strain>
    </source>
</reference>
<dbReference type="PANTHER" id="PTHR22028">
    <property type="entry name" value="SFI1 SPINDLE BODY DOMAIN-CONTAINING PROTEIN-RELATED"/>
    <property type="match status" value="1"/>
</dbReference>
<evidence type="ECO:0000256" key="2">
    <source>
        <dbReference type="SAM" id="MobiDB-lite"/>
    </source>
</evidence>
<feature type="region of interest" description="Disordered" evidence="2">
    <location>
        <begin position="303"/>
        <end position="323"/>
    </location>
</feature>
<comment type="caution">
    <text evidence="3">The sequence shown here is derived from an EMBL/GenBank/DDBJ whole genome shotgun (WGS) entry which is preliminary data.</text>
</comment>
<keyword evidence="1" id="KW-0175">Coiled coil</keyword>
<protein>
    <submittedName>
        <fullName evidence="3">Uncharacterized protein</fullName>
    </submittedName>
</protein>
<keyword evidence="4" id="KW-1185">Reference proteome</keyword>
<feature type="region of interest" description="Disordered" evidence="2">
    <location>
        <begin position="562"/>
        <end position="593"/>
    </location>
</feature>
<gene>
    <name evidence="3" type="ORF">NP493_442g00030</name>
</gene>
<dbReference type="PANTHER" id="PTHR22028:SF5">
    <property type="entry name" value="COILED-COIL DOMAIN-CONTAINING PROTEIN 191"/>
    <property type="match status" value="1"/>
</dbReference>
<dbReference type="InterPro" id="IPR052270">
    <property type="entry name" value="CACF_protein"/>
</dbReference>
<dbReference type="AlphaFoldDB" id="A0AAD9L012"/>
<sequence>MPLKKNDLFGWERFSKPRVYSRSQRVNTESDVQDWIKTVEDASESAAAATFGGKHGRVRNGRMDRPTADAAISDMHIHDAAYNEAQDLLQHWVAEKLDFDTELEFTDETWNQQQTEAEIRMDWDHLLLADDDPSFAGLESGILNSSHIKAKLEEDDIYGQLDDDNETAIVDSILQKMLDKEVVSKAVIRDLGVGDSQKQQVDPHTKMQMRHLQVKKNREKRLKEKETRLQQLRLKKDAQFQARHLLQKEEQQKAAEAKREEMEIQREMAQIRKEMENERKKGEEERQRLLRAQRDKERVLREHMMREQIDENDRQKDAEQRAEEKQRLMLQRIEEIQARETRRRLKTLQQHFSVWYRLVVDRRIKMGKARAMADWRLVLRAWTTWRTYVRNRKLDVEAQHHDAYMRELHRKQMAAQVHYQQTLERKCFTAWQLYLTQAQQLSIIEETRKLTKNKIASFLDAAATGKLWSGRSDGNDLRRSRSFGDINQSSDSTQKRVDEMFEQTTCKRPASARTEMTTGRTDRPSHGGRTKQNGVDVPREPWQVSRKHLKLTKEQLAVLGGRGGDISHLVPSGGSDGGRNTKRAREKSPFTPSTFEHRYTAQQKALSQQQKQLKEQQGLIADLQYLQRQQLLQQQAVQQQMLQQRVDGVAMATGGTVVKATPAPLQKHLSRLQEEVLGKAGDVGEIQGNVGLEPNGELVRHESAVTSGGDNGSSRTTRSVISATGSNASSNHTVKHTQFLKAMEQRAAERVRLKEEREEKKRKMEEEKVMRLEAEMMERLKEEEEEKRQKQEAYRERKRLEKLKEKERLEQVERMKQLTVLATDHYQKAVVKFRGWRPWRALVTKMREKTDQAEKHYSSIVVRKCFTSWRVIVKEELEEKRALASGLRRRHLMLMCFSSWKKFGQYTAIQEARAVKFHERNLLTRILVEWAEYATEEKMAMWRRERQAKEHNTRRILRITFTAWVKFPRLAREQLEKEKRRQQMRQKVASMLPDFEPSSQVNKSMDFL</sequence>
<dbReference type="Proteomes" id="UP001209878">
    <property type="component" value="Unassembled WGS sequence"/>
</dbReference>
<dbReference type="EMBL" id="JAODUO010000442">
    <property type="protein sequence ID" value="KAK2180455.1"/>
    <property type="molecule type" value="Genomic_DNA"/>
</dbReference>
<accession>A0AAD9L012</accession>
<proteinExistence type="predicted"/>
<evidence type="ECO:0000256" key="1">
    <source>
        <dbReference type="SAM" id="Coils"/>
    </source>
</evidence>
<evidence type="ECO:0000313" key="3">
    <source>
        <dbReference type="EMBL" id="KAK2180455.1"/>
    </source>
</evidence>
<evidence type="ECO:0000313" key="4">
    <source>
        <dbReference type="Proteomes" id="UP001209878"/>
    </source>
</evidence>
<feature type="region of interest" description="Disordered" evidence="2">
    <location>
        <begin position="478"/>
        <end position="497"/>
    </location>
</feature>
<name>A0AAD9L012_RIDPI</name>
<feature type="region of interest" description="Disordered" evidence="2">
    <location>
        <begin position="507"/>
        <end position="536"/>
    </location>
</feature>
<feature type="coiled-coil region" evidence="1">
    <location>
        <begin position="743"/>
        <end position="815"/>
    </location>
</feature>